<proteinExistence type="inferred from homology"/>
<evidence type="ECO:0000256" key="5">
    <source>
        <dbReference type="PIRSR" id="PIRSR606710-1"/>
    </source>
</evidence>
<protein>
    <submittedName>
        <fullName evidence="9">Arabinan endo-1,5-alpha-L-arabinosidase</fullName>
    </submittedName>
</protein>
<evidence type="ECO:0000256" key="7">
    <source>
        <dbReference type="RuleBase" id="RU361187"/>
    </source>
</evidence>
<dbReference type="PANTHER" id="PTHR43301">
    <property type="entry name" value="ARABINAN ENDO-1,5-ALPHA-L-ARABINOSIDASE"/>
    <property type="match status" value="1"/>
</dbReference>
<evidence type="ECO:0000256" key="3">
    <source>
        <dbReference type="ARBA" id="ARBA00022801"/>
    </source>
</evidence>
<dbReference type="GO" id="GO:0004553">
    <property type="term" value="F:hydrolase activity, hydrolyzing O-glycosyl compounds"/>
    <property type="evidence" value="ECO:0007669"/>
    <property type="project" value="InterPro"/>
</dbReference>
<dbReference type="SUPFAM" id="SSF75005">
    <property type="entry name" value="Arabinanase/levansucrase/invertase"/>
    <property type="match status" value="1"/>
</dbReference>
<reference evidence="9" key="1">
    <citation type="submission" date="2020-12" db="EMBL/GenBank/DDBJ databases">
        <title>Sanguibacter suaedae sp. nov., isolated from Suaeda aralocaspica.</title>
        <authorList>
            <person name="Ma Q."/>
        </authorList>
    </citation>
    <scope>NUCLEOTIDE SEQUENCE</scope>
    <source>
        <strain evidence="9">YZGR15</strain>
    </source>
</reference>
<dbReference type="RefSeq" id="WP_198732497.1">
    <property type="nucleotide sequence ID" value="NZ_JAEINH010000002.1"/>
</dbReference>
<evidence type="ECO:0000256" key="2">
    <source>
        <dbReference type="ARBA" id="ARBA00009865"/>
    </source>
</evidence>
<dbReference type="InterPro" id="IPR006710">
    <property type="entry name" value="Glyco_hydro_43"/>
</dbReference>
<dbReference type="Proteomes" id="UP000602087">
    <property type="component" value="Unassembled WGS sequence"/>
</dbReference>
<evidence type="ECO:0000256" key="4">
    <source>
        <dbReference type="ARBA" id="ARBA00023295"/>
    </source>
</evidence>
<name>A0A934I1N0_9MICO</name>
<dbReference type="GO" id="GO:0005975">
    <property type="term" value="P:carbohydrate metabolic process"/>
    <property type="evidence" value="ECO:0007669"/>
    <property type="project" value="InterPro"/>
</dbReference>
<dbReference type="PANTHER" id="PTHR43301:SF3">
    <property type="entry name" value="ARABINAN ENDO-1,5-ALPHA-L-ARABINOSIDASE A-RELATED"/>
    <property type="match status" value="1"/>
</dbReference>
<feature type="region of interest" description="Disordered" evidence="8">
    <location>
        <begin position="1"/>
        <end position="27"/>
    </location>
</feature>
<evidence type="ECO:0000313" key="10">
    <source>
        <dbReference type="Proteomes" id="UP000602087"/>
    </source>
</evidence>
<dbReference type="Pfam" id="PF04616">
    <property type="entry name" value="Glyco_hydro_43"/>
    <property type="match status" value="1"/>
</dbReference>
<feature type="active site" description="Proton acceptor" evidence="5">
    <location>
        <position position="31"/>
    </location>
</feature>
<comment type="pathway">
    <text evidence="1">Glycan metabolism; L-arabinan degradation.</text>
</comment>
<evidence type="ECO:0000256" key="8">
    <source>
        <dbReference type="SAM" id="MobiDB-lite"/>
    </source>
</evidence>
<dbReference type="Gene3D" id="2.115.10.20">
    <property type="entry name" value="Glycosyl hydrolase domain, family 43"/>
    <property type="match status" value="1"/>
</dbReference>
<dbReference type="InterPro" id="IPR050727">
    <property type="entry name" value="GH43_arabinanases"/>
</dbReference>
<keyword evidence="3 7" id="KW-0378">Hydrolase</keyword>
<feature type="active site" description="Proton donor" evidence="5">
    <location>
        <position position="210"/>
    </location>
</feature>
<dbReference type="InterPro" id="IPR023296">
    <property type="entry name" value="Glyco_hydro_beta-prop_sf"/>
</dbReference>
<evidence type="ECO:0000313" key="9">
    <source>
        <dbReference type="EMBL" id="MBI9113929.1"/>
    </source>
</evidence>
<dbReference type="CDD" id="cd08998">
    <property type="entry name" value="GH43_Arb43a-like"/>
    <property type="match status" value="1"/>
</dbReference>
<sequence>MTTTSQGGALPSTGPRPTTDAPGWSARHAHDPTVVRADDGTYVMFCTDALAGGTPEAGVHVRTSTDLVTWTWHGTALGSVPPEAREWTGAPGLWAPEVVRWSDGRFHMYYSASTFGSNTSAIGLAVADDLLGPWEVRDVVVRTRAGQDTQNAIDAAVTWDADGAPWFTYGSFFSGIHTLRLDPVTGLAAEPGDLGTCIARRPDSVEAAVEGAFVVRRRGDGDGPDRYALFVSYDSLFSTYNVRVAVSEHVTGPYVDRAGNVMTDVDLPPDEVGTRVLVGHRLTGGPTWLAPGHNSVLSIPTATGTADLMVHHVRSGDDATQHTAQLRRVVWTRSGWPAVSPEPYAGEGLSPVAPGIDLGLTSGPHLIGTWDVLDLRSTPQVTAVGPVTASQLVELASGDLTDLGADDVVVFPSRDQVTGADTLSFAGYTADGTALSGTLRTAAPGA</sequence>
<organism evidence="9 10">
    <name type="scientific">Sanguibacter suaedae</name>
    <dbReference type="NCBI Taxonomy" id="2795737"/>
    <lineage>
        <taxon>Bacteria</taxon>
        <taxon>Bacillati</taxon>
        <taxon>Actinomycetota</taxon>
        <taxon>Actinomycetes</taxon>
        <taxon>Micrococcales</taxon>
        <taxon>Sanguibacteraceae</taxon>
        <taxon>Sanguibacter</taxon>
    </lineage>
</organism>
<feature type="site" description="Important for catalytic activity, responsible for pKa modulation of the active site Glu and correct orientation of both the proton donor and substrate" evidence="6">
    <location>
        <position position="154"/>
    </location>
</feature>
<dbReference type="AlphaFoldDB" id="A0A934I1N0"/>
<gene>
    <name evidence="9" type="ORF">JAV76_02730</name>
</gene>
<accession>A0A934I1N0</accession>
<dbReference type="EMBL" id="JAEINH010000002">
    <property type="protein sequence ID" value="MBI9113929.1"/>
    <property type="molecule type" value="Genomic_DNA"/>
</dbReference>
<evidence type="ECO:0000256" key="6">
    <source>
        <dbReference type="PIRSR" id="PIRSR606710-2"/>
    </source>
</evidence>
<comment type="caution">
    <text evidence="9">The sequence shown here is derived from an EMBL/GenBank/DDBJ whole genome shotgun (WGS) entry which is preliminary data.</text>
</comment>
<keyword evidence="10" id="KW-1185">Reference proteome</keyword>
<comment type="similarity">
    <text evidence="2 7">Belongs to the glycosyl hydrolase 43 family.</text>
</comment>
<keyword evidence="4 7" id="KW-0326">Glycosidase</keyword>
<evidence type="ECO:0000256" key="1">
    <source>
        <dbReference type="ARBA" id="ARBA00004834"/>
    </source>
</evidence>